<evidence type="ECO:0000313" key="22">
    <source>
        <dbReference type="EMBL" id="CAF0865689.1"/>
    </source>
</evidence>
<feature type="compositionally biased region" description="Low complexity" evidence="18">
    <location>
        <begin position="479"/>
        <end position="495"/>
    </location>
</feature>
<dbReference type="PROSITE" id="PS00479">
    <property type="entry name" value="ZF_DAG_PE_1"/>
    <property type="match status" value="1"/>
</dbReference>
<sequence>MTTTNKNGNKSDQYQLVKTGFIRVKLIEYDPAPDLNYDNTSTSSSQPNNKQESLIVSSTSTSTNNTTSSSINNQITTYCAIKIKEMIKNEKSESQIVPSYNANSGLASISVSTDYRKKDKEEVANDPELTTQLQNGKYFLLQKKPTFYPKWNSCFDCHIYKGRCIQFMIKNSTEKKSNVLAEITLGIEQMANRAKISNNKKTITEWIDLNPTGRIKIQVKFYSADEEIITISNEMQANSSNSNLNGINSKGSIPNYNQTNLIRKRRDAVRLLKVHNSNGHEFIAKFFPQPTFCSFCSEFLWGFGKQGYQCRLCACVVHNRCYEKILTKCSINFSNKDQTEKQEKRFNIDVPHNFQEKNYFSPTFCEHCGQFLVGLYKQGLKCTSCGYNCHKSCMKNVPNNCGINEKMMSEILSTIKKGGSVKPLKQSPSSEFSTSNQKPKTKQRDIESLMSEEIENIKTERIRKQSEKLNLNDKKNKNLADTNNKSGSSASSNYDSQSDAYIDLRECKSKRISIKDFNIVRLVGKGSFGKVFLVTTKQTNEHFAMKALKKDVVLQDDDVECTMFERDVCMLGSRNPYLTKLFCTFQNEEFLFFLMEFLNGGDLMFHIVESKKFTEDRARFYAAEILCGLQFLHKEGIIYRDLKLDNVLLDSQGHCKISDFGMCKKIPPDGKTQTFCGTPDYIAPEILKGQMYNFSVDFWSFGVLLYEMLTGYSPFHGEDEEQLFQAIQEFDVLYPNSISEQSTSIVKMLLERDPLKRLGMKTSPYGNIRDHSFFSKIDWVRLENRQIEPPFKPKVKSPFDVSNFDPDFTSETPRLSQIDSKLLKTIDEEIFKGFSFVMKGFKV</sequence>
<feature type="domain" description="AGC-kinase C-terminal" evidence="21">
    <location>
        <begin position="775"/>
        <end position="843"/>
    </location>
</feature>
<name>A0A813WSZ2_9BILA</name>
<dbReference type="FunFam" id="3.30.60.20:FF:000008">
    <property type="entry name" value="Protein kinase C theta"/>
    <property type="match status" value="1"/>
</dbReference>
<dbReference type="PROSITE" id="PS00107">
    <property type="entry name" value="PROTEIN_KINASE_ATP"/>
    <property type="match status" value="1"/>
</dbReference>
<dbReference type="SUPFAM" id="SSF49562">
    <property type="entry name" value="C2 domain (Calcium/lipid-binding domain, CaLB)"/>
    <property type="match status" value="1"/>
</dbReference>
<keyword evidence="23" id="KW-1185">Reference proteome</keyword>
<feature type="region of interest" description="Disordered" evidence="18">
    <location>
        <begin position="465"/>
        <end position="495"/>
    </location>
</feature>
<dbReference type="InterPro" id="IPR035892">
    <property type="entry name" value="C2_domain_sf"/>
</dbReference>
<evidence type="ECO:0000256" key="17">
    <source>
        <dbReference type="PROSITE-ProRule" id="PRU10141"/>
    </source>
</evidence>
<keyword evidence="4" id="KW-0597">Phosphoprotein</keyword>
<dbReference type="Proteomes" id="UP000663879">
    <property type="component" value="Unassembled WGS sequence"/>
</dbReference>
<evidence type="ECO:0000256" key="3">
    <source>
        <dbReference type="ARBA" id="ARBA00022527"/>
    </source>
</evidence>
<dbReference type="SUPFAM" id="SSF56112">
    <property type="entry name" value="Protein kinase-like (PK-like)"/>
    <property type="match status" value="1"/>
</dbReference>
<evidence type="ECO:0000256" key="9">
    <source>
        <dbReference type="ARBA" id="ARBA00022771"/>
    </source>
</evidence>
<protein>
    <recommendedName>
        <fullName evidence="2">protein kinase C</fullName>
        <ecNumber evidence="2">2.7.11.13</ecNumber>
    </recommendedName>
</protein>
<dbReference type="AlphaFoldDB" id="A0A813WSZ2"/>
<evidence type="ECO:0000256" key="10">
    <source>
        <dbReference type="ARBA" id="ARBA00022777"/>
    </source>
</evidence>
<dbReference type="InterPro" id="IPR002219">
    <property type="entry name" value="PKC_DAG/PE"/>
</dbReference>
<keyword evidence="9" id="KW-0863">Zinc-finger</keyword>
<dbReference type="SMART" id="SM00220">
    <property type="entry name" value="S_TKc"/>
    <property type="match status" value="1"/>
</dbReference>
<dbReference type="GO" id="GO:0005524">
    <property type="term" value="F:ATP binding"/>
    <property type="evidence" value="ECO:0007669"/>
    <property type="project" value="UniProtKB-UniRule"/>
</dbReference>
<comment type="caution">
    <text evidence="22">The sequence shown here is derived from an EMBL/GenBank/DDBJ whole genome shotgun (WGS) entry which is preliminary data.</text>
</comment>
<evidence type="ECO:0000256" key="14">
    <source>
        <dbReference type="ARBA" id="ARBA00047470"/>
    </source>
</evidence>
<evidence type="ECO:0000256" key="2">
    <source>
        <dbReference type="ARBA" id="ARBA00012429"/>
    </source>
</evidence>
<dbReference type="InterPro" id="IPR000961">
    <property type="entry name" value="AGC-kinase_C"/>
</dbReference>
<dbReference type="PROSITE" id="PS50081">
    <property type="entry name" value="ZF_DAG_PE_2"/>
    <property type="match status" value="2"/>
</dbReference>
<evidence type="ECO:0000259" key="20">
    <source>
        <dbReference type="PROSITE" id="PS50081"/>
    </source>
</evidence>
<dbReference type="PANTHER" id="PTHR24351">
    <property type="entry name" value="RIBOSOMAL PROTEIN S6 KINASE"/>
    <property type="match status" value="1"/>
</dbReference>
<proteinExistence type="inferred from homology"/>
<comment type="catalytic activity">
    <reaction evidence="13">
        <text>L-threonyl-[protein] + ATP = O-phospho-L-threonyl-[protein] + ADP + H(+)</text>
        <dbReference type="Rhea" id="RHEA:46608"/>
        <dbReference type="Rhea" id="RHEA-COMP:11060"/>
        <dbReference type="Rhea" id="RHEA-COMP:11605"/>
        <dbReference type="ChEBI" id="CHEBI:15378"/>
        <dbReference type="ChEBI" id="CHEBI:30013"/>
        <dbReference type="ChEBI" id="CHEBI:30616"/>
        <dbReference type="ChEBI" id="CHEBI:61977"/>
        <dbReference type="ChEBI" id="CHEBI:456216"/>
        <dbReference type="EC" id="2.7.11.13"/>
    </reaction>
</comment>
<keyword evidence="12 16" id="KW-0067">ATP-binding</keyword>
<dbReference type="Pfam" id="PF21494">
    <property type="entry name" value="PKC_C2"/>
    <property type="match status" value="1"/>
</dbReference>
<dbReference type="PIRSF" id="PIRSF000551">
    <property type="entry name" value="PKC_delta"/>
    <property type="match status" value="1"/>
</dbReference>
<reference evidence="22" key="1">
    <citation type="submission" date="2021-02" db="EMBL/GenBank/DDBJ databases">
        <authorList>
            <person name="Nowell W R."/>
        </authorList>
    </citation>
    <scope>NUCLEOTIDE SEQUENCE</scope>
    <source>
        <strain evidence="22">Ploen Becks lab</strain>
    </source>
</reference>
<feature type="domain" description="Phorbol-ester/DAG-type" evidence="20">
    <location>
        <begin position="351"/>
        <end position="401"/>
    </location>
</feature>
<feature type="compositionally biased region" description="Polar residues" evidence="18">
    <location>
        <begin position="426"/>
        <end position="438"/>
    </location>
</feature>
<dbReference type="OrthoDB" id="63267at2759"/>
<dbReference type="InterPro" id="IPR011009">
    <property type="entry name" value="Kinase-like_dom_sf"/>
</dbReference>
<gene>
    <name evidence="22" type="ORF">OXX778_LOCUS9668</name>
</gene>
<comment type="similarity">
    <text evidence="1">Belongs to the protein kinase superfamily. AGC Ser/Thr protein kinase family. PKC subfamily.</text>
</comment>
<feature type="binding site" evidence="16 17">
    <location>
        <position position="546"/>
    </location>
    <ligand>
        <name>ATP</name>
        <dbReference type="ChEBI" id="CHEBI:30616"/>
    </ligand>
</feature>
<evidence type="ECO:0000313" key="23">
    <source>
        <dbReference type="Proteomes" id="UP000663879"/>
    </source>
</evidence>
<feature type="domain" description="Phorbol-ester/DAG-type" evidence="20">
    <location>
        <begin position="279"/>
        <end position="329"/>
    </location>
</feature>
<evidence type="ECO:0000256" key="15">
    <source>
        <dbReference type="PIRSR" id="PIRSR000551-50"/>
    </source>
</evidence>
<dbReference type="Gene3D" id="2.60.40.150">
    <property type="entry name" value="C2 domain"/>
    <property type="match status" value="1"/>
</dbReference>
<dbReference type="InterPro" id="IPR020454">
    <property type="entry name" value="DAG/PE-bd"/>
</dbReference>
<keyword evidence="10" id="KW-0418">Kinase</keyword>
<dbReference type="PROSITE" id="PS50011">
    <property type="entry name" value="PROTEIN_KINASE_DOM"/>
    <property type="match status" value="1"/>
</dbReference>
<dbReference type="PROSITE" id="PS00108">
    <property type="entry name" value="PROTEIN_KINASE_ST"/>
    <property type="match status" value="1"/>
</dbReference>
<keyword evidence="6" id="KW-0479">Metal-binding</keyword>
<feature type="compositionally biased region" description="Low complexity" evidence="18">
    <location>
        <begin position="57"/>
        <end position="68"/>
    </location>
</feature>
<dbReference type="InterPro" id="IPR046349">
    <property type="entry name" value="C1-like_sf"/>
</dbReference>
<evidence type="ECO:0000256" key="18">
    <source>
        <dbReference type="SAM" id="MobiDB-lite"/>
    </source>
</evidence>
<feature type="domain" description="Protein kinase" evidence="19">
    <location>
        <begin position="517"/>
        <end position="774"/>
    </location>
</feature>
<comment type="catalytic activity">
    <reaction evidence="14">
        <text>L-seryl-[protein] + ATP = O-phospho-L-seryl-[protein] + ADP + H(+)</text>
        <dbReference type="Rhea" id="RHEA:17989"/>
        <dbReference type="Rhea" id="RHEA-COMP:9863"/>
        <dbReference type="Rhea" id="RHEA-COMP:11604"/>
        <dbReference type="ChEBI" id="CHEBI:15378"/>
        <dbReference type="ChEBI" id="CHEBI:29999"/>
        <dbReference type="ChEBI" id="CHEBI:30616"/>
        <dbReference type="ChEBI" id="CHEBI:83421"/>
        <dbReference type="ChEBI" id="CHEBI:456216"/>
        <dbReference type="EC" id="2.7.11.13"/>
    </reaction>
</comment>
<dbReference type="EC" id="2.7.11.13" evidence="2"/>
<dbReference type="Pfam" id="PF00069">
    <property type="entry name" value="Pkinase"/>
    <property type="match status" value="1"/>
</dbReference>
<evidence type="ECO:0000256" key="4">
    <source>
        <dbReference type="ARBA" id="ARBA00022553"/>
    </source>
</evidence>
<feature type="compositionally biased region" description="Basic and acidic residues" evidence="18">
    <location>
        <begin position="465"/>
        <end position="478"/>
    </location>
</feature>
<dbReference type="PRINTS" id="PR00008">
    <property type="entry name" value="DAGPEDOMAIN"/>
</dbReference>
<evidence type="ECO:0000256" key="13">
    <source>
        <dbReference type="ARBA" id="ARBA00047272"/>
    </source>
</evidence>
<dbReference type="PROSITE" id="PS51285">
    <property type="entry name" value="AGC_KINASE_CTER"/>
    <property type="match status" value="1"/>
</dbReference>
<keyword evidence="3" id="KW-0723">Serine/threonine-protein kinase</keyword>
<evidence type="ECO:0000256" key="6">
    <source>
        <dbReference type="ARBA" id="ARBA00022723"/>
    </source>
</evidence>
<dbReference type="FunFam" id="1.10.510.10:FF:000150">
    <property type="entry name" value="Protein kinase C, theta"/>
    <property type="match status" value="1"/>
</dbReference>
<feature type="active site" description="Proton acceptor" evidence="15">
    <location>
        <position position="641"/>
    </location>
</feature>
<evidence type="ECO:0000256" key="7">
    <source>
        <dbReference type="ARBA" id="ARBA00022737"/>
    </source>
</evidence>
<evidence type="ECO:0000256" key="12">
    <source>
        <dbReference type="ARBA" id="ARBA00022840"/>
    </source>
</evidence>
<dbReference type="Gene3D" id="1.10.510.10">
    <property type="entry name" value="Transferase(Phosphotransferase) domain 1"/>
    <property type="match status" value="1"/>
</dbReference>
<feature type="region of interest" description="Disordered" evidence="18">
    <location>
        <begin position="32"/>
        <end position="68"/>
    </location>
</feature>
<evidence type="ECO:0000259" key="19">
    <source>
        <dbReference type="PROSITE" id="PS50011"/>
    </source>
</evidence>
<feature type="compositionally biased region" description="Polar residues" evidence="18">
    <location>
        <begin position="37"/>
        <end position="56"/>
    </location>
</feature>
<keyword evidence="11" id="KW-0862">Zinc</keyword>
<keyword evidence="5" id="KW-0808">Transferase</keyword>
<evidence type="ECO:0000256" key="11">
    <source>
        <dbReference type="ARBA" id="ARBA00022833"/>
    </source>
</evidence>
<dbReference type="GO" id="GO:0008270">
    <property type="term" value="F:zinc ion binding"/>
    <property type="evidence" value="ECO:0007669"/>
    <property type="project" value="UniProtKB-KW"/>
</dbReference>
<dbReference type="Pfam" id="PF00130">
    <property type="entry name" value="C1_1"/>
    <property type="match status" value="2"/>
</dbReference>
<keyword evidence="7" id="KW-0677">Repeat</keyword>
<dbReference type="SMART" id="SM00133">
    <property type="entry name" value="S_TK_X"/>
    <property type="match status" value="1"/>
</dbReference>
<evidence type="ECO:0000256" key="16">
    <source>
        <dbReference type="PIRSR" id="PIRSR000551-51"/>
    </source>
</evidence>
<dbReference type="InterPro" id="IPR017441">
    <property type="entry name" value="Protein_kinase_ATP_BS"/>
</dbReference>
<dbReference type="FunFam" id="3.30.200.20:FF:000103">
    <property type="entry name" value="Protein kinase C"/>
    <property type="match status" value="1"/>
</dbReference>
<dbReference type="InterPro" id="IPR000719">
    <property type="entry name" value="Prot_kinase_dom"/>
</dbReference>
<accession>A0A813WSZ2</accession>
<dbReference type="GO" id="GO:0004697">
    <property type="term" value="F:diacylglycerol-dependent serine/threonine kinase activity"/>
    <property type="evidence" value="ECO:0007669"/>
    <property type="project" value="UniProtKB-EC"/>
</dbReference>
<keyword evidence="8 16" id="KW-0547">Nucleotide-binding</keyword>
<dbReference type="SMART" id="SM00109">
    <property type="entry name" value="C1"/>
    <property type="match status" value="2"/>
</dbReference>
<dbReference type="EMBL" id="CAJNOC010001447">
    <property type="protein sequence ID" value="CAF0865689.1"/>
    <property type="molecule type" value="Genomic_DNA"/>
</dbReference>
<feature type="region of interest" description="Disordered" evidence="18">
    <location>
        <begin position="419"/>
        <end position="450"/>
    </location>
</feature>
<dbReference type="InterPro" id="IPR008271">
    <property type="entry name" value="Ser/Thr_kinase_AS"/>
</dbReference>
<organism evidence="22 23">
    <name type="scientific">Brachionus calyciflorus</name>
    <dbReference type="NCBI Taxonomy" id="104777"/>
    <lineage>
        <taxon>Eukaryota</taxon>
        <taxon>Metazoa</taxon>
        <taxon>Spiralia</taxon>
        <taxon>Gnathifera</taxon>
        <taxon>Rotifera</taxon>
        <taxon>Eurotatoria</taxon>
        <taxon>Monogononta</taxon>
        <taxon>Pseudotrocha</taxon>
        <taxon>Ploima</taxon>
        <taxon>Brachionidae</taxon>
        <taxon>Brachionus</taxon>
    </lineage>
</organism>
<dbReference type="SUPFAM" id="SSF57889">
    <property type="entry name" value="Cysteine-rich domain"/>
    <property type="match status" value="2"/>
</dbReference>
<dbReference type="Gene3D" id="3.30.60.20">
    <property type="match status" value="2"/>
</dbReference>
<evidence type="ECO:0000256" key="8">
    <source>
        <dbReference type="ARBA" id="ARBA00022741"/>
    </source>
</evidence>
<dbReference type="InterPro" id="IPR014376">
    <property type="entry name" value="Prot_kin_PKC_delta"/>
</dbReference>
<evidence type="ECO:0000259" key="21">
    <source>
        <dbReference type="PROSITE" id="PS51285"/>
    </source>
</evidence>
<evidence type="ECO:0000256" key="1">
    <source>
        <dbReference type="ARBA" id="ARBA00005490"/>
    </source>
</evidence>
<dbReference type="Pfam" id="PF00433">
    <property type="entry name" value="Pkinase_C"/>
    <property type="match status" value="1"/>
</dbReference>
<dbReference type="Gene3D" id="3.30.200.20">
    <property type="entry name" value="Phosphorylase Kinase, domain 1"/>
    <property type="match status" value="1"/>
</dbReference>
<evidence type="ECO:0000256" key="5">
    <source>
        <dbReference type="ARBA" id="ARBA00022679"/>
    </source>
</evidence>
<dbReference type="CDD" id="cd20834">
    <property type="entry name" value="C1_nPKC_theta-like_rpt1"/>
    <property type="match status" value="1"/>
</dbReference>
<dbReference type="InterPro" id="IPR017892">
    <property type="entry name" value="Pkinase_C"/>
</dbReference>